<evidence type="ECO:0000256" key="2">
    <source>
        <dbReference type="ARBA" id="ARBA00005510"/>
    </source>
</evidence>
<dbReference type="PROSITE" id="PS50888">
    <property type="entry name" value="BHLH"/>
    <property type="match status" value="1"/>
</dbReference>
<dbReference type="Proteomes" id="UP001054889">
    <property type="component" value="Unassembled WGS sequence"/>
</dbReference>
<comment type="similarity">
    <text evidence="2">Belongs to the bHLH protein family.</text>
</comment>
<dbReference type="GO" id="GO:0046983">
    <property type="term" value="F:protein dimerization activity"/>
    <property type="evidence" value="ECO:0007669"/>
    <property type="project" value="InterPro"/>
</dbReference>
<dbReference type="GO" id="GO:0000978">
    <property type="term" value="F:RNA polymerase II cis-regulatory region sequence-specific DNA binding"/>
    <property type="evidence" value="ECO:0007669"/>
    <property type="project" value="TreeGrafter"/>
</dbReference>
<dbReference type="AlphaFoldDB" id="A0AAV5EVK3"/>
<comment type="caution">
    <text evidence="10">The sequence shown here is derived from an EMBL/GenBank/DDBJ whole genome shotgun (WGS) entry which is preliminary data.</text>
</comment>
<sequence>MLHTPIDDMTLQEALCAPSSDVLIYDTFNAAACASSFLVGSNNMPGTVALQPAPTTEVAPVPPAREAEGQQSKEPLGRRKRRRRERKMRNREDAESQRMTHIAVERNRRRQMNEYLAALRSLMPESYVHRVRIYSIILAICFFLLSFNGDQASIVSGAIDCVKELEQQLQSLEAQKRALMLAAQQRTNVPAERDTAPTPASSSPGNDVDEEAAAPAPAPPPFARFFRYPQYVWRHAPPREEEEEEAAGRASGVANVEVGVVVDAHASVRVMAPRRQGQLFKMVAGMQALGFAVMHLNVTTAGELVLYTLSLKVEEGCALTTADEIAAAVHHVLYIIEAEATAQRRVLAAGVVGQPPDLG</sequence>
<dbReference type="Gene3D" id="4.10.280.10">
    <property type="entry name" value="Helix-loop-helix DNA-binding domain"/>
    <property type="match status" value="1"/>
</dbReference>
<keyword evidence="11" id="KW-1185">Reference proteome</keyword>
<evidence type="ECO:0000256" key="4">
    <source>
        <dbReference type="ARBA" id="ARBA00023125"/>
    </source>
</evidence>
<dbReference type="SMART" id="SM00353">
    <property type="entry name" value="HLH"/>
    <property type="match status" value="1"/>
</dbReference>
<comment type="subcellular location">
    <subcellularLocation>
        <location evidence="1">Nucleus</location>
    </subcellularLocation>
</comment>
<dbReference type="PANTHER" id="PTHR11969:SF94">
    <property type="entry name" value="BHLH DOMAIN-CONTAINING PROTEIN"/>
    <property type="match status" value="1"/>
</dbReference>
<feature type="domain" description="BHLH" evidence="9">
    <location>
        <begin position="96"/>
        <end position="165"/>
    </location>
</feature>
<evidence type="ECO:0000313" key="11">
    <source>
        <dbReference type="Proteomes" id="UP001054889"/>
    </source>
</evidence>
<keyword evidence="5" id="KW-0804">Transcription</keyword>
<evidence type="ECO:0000256" key="6">
    <source>
        <dbReference type="ARBA" id="ARBA00023242"/>
    </source>
</evidence>
<keyword evidence="4" id="KW-0238">DNA-binding</keyword>
<name>A0AAV5EVK3_ELECO</name>
<dbReference type="PANTHER" id="PTHR11969">
    <property type="entry name" value="MAX DIMERIZATION, MAD"/>
    <property type="match status" value="1"/>
</dbReference>
<dbReference type="InterPro" id="IPR036638">
    <property type="entry name" value="HLH_DNA-bd_sf"/>
</dbReference>
<feature type="region of interest" description="Disordered" evidence="8">
    <location>
        <begin position="185"/>
        <end position="221"/>
    </location>
</feature>
<protein>
    <recommendedName>
        <fullName evidence="9">BHLH domain-containing protein</fullName>
    </recommendedName>
</protein>
<evidence type="ECO:0000256" key="3">
    <source>
        <dbReference type="ARBA" id="ARBA00023015"/>
    </source>
</evidence>
<keyword evidence="6" id="KW-0539">Nucleus</keyword>
<dbReference type="GO" id="GO:0000981">
    <property type="term" value="F:DNA-binding transcription factor activity, RNA polymerase II-specific"/>
    <property type="evidence" value="ECO:0007669"/>
    <property type="project" value="TreeGrafter"/>
</dbReference>
<proteinExistence type="inferred from homology"/>
<evidence type="ECO:0000313" key="10">
    <source>
        <dbReference type="EMBL" id="GJN26586.1"/>
    </source>
</evidence>
<dbReference type="EMBL" id="BQKI01000079">
    <property type="protein sequence ID" value="GJN26586.1"/>
    <property type="molecule type" value="Genomic_DNA"/>
</dbReference>
<dbReference type="SUPFAM" id="SSF47459">
    <property type="entry name" value="HLH, helix-loop-helix DNA-binding domain"/>
    <property type="match status" value="1"/>
</dbReference>
<evidence type="ECO:0000259" key="9">
    <source>
        <dbReference type="PROSITE" id="PS50888"/>
    </source>
</evidence>
<dbReference type="InterPro" id="IPR011598">
    <property type="entry name" value="bHLH_dom"/>
</dbReference>
<reference evidence="10" key="1">
    <citation type="journal article" date="2018" name="DNA Res.">
        <title>Multiple hybrid de novo genome assembly of finger millet, an orphan allotetraploid crop.</title>
        <authorList>
            <person name="Hatakeyama M."/>
            <person name="Aluri S."/>
            <person name="Balachadran M.T."/>
            <person name="Sivarajan S.R."/>
            <person name="Patrignani A."/>
            <person name="Gruter S."/>
            <person name="Poveda L."/>
            <person name="Shimizu-Inatsugi R."/>
            <person name="Baeten J."/>
            <person name="Francoijs K.J."/>
            <person name="Nataraja K.N."/>
            <person name="Reddy Y.A.N."/>
            <person name="Phadnis S."/>
            <person name="Ravikumar R.L."/>
            <person name="Schlapbach R."/>
            <person name="Sreeman S.M."/>
            <person name="Shimizu K.K."/>
        </authorList>
    </citation>
    <scope>NUCLEOTIDE SEQUENCE</scope>
</reference>
<evidence type="ECO:0000256" key="7">
    <source>
        <dbReference type="SAM" id="Coils"/>
    </source>
</evidence>
<dbReference type="Pfam" id="PF00010">
    <property type="entry name" value="HLH"/>
    <property type="match status" value="1"/>
</dbReference>
<organism evidence="10 11">
    <name type="scientific">Eleusine coracana subsp. coracana</name>
    <dbReference type="NCBI Taxonomy" id="191504"/>
    <lineage>
        <taxon>Eukaryota</taxon>
        <taxon>Viridiplantae</taxon>
        <taxon>Streptophyta</taxon>
        <taxon>Embryophyta</taxon>
        <taxon>Tracheophyta</taxon>
        <taxon>Spermatophyta</taxon>
        <taxon>Magnoliopsida</taxon>
        <taxon>Liliopsida</taxon>
        <taxon>Poales</taxon>
        <taxon>Poaceae</taxon>
        <taxon>PACMAD clade</taxon>
        <taxon>Chloridoideae</taxon>
        <taxon>Cynodonteae</taxon>
        <taxon>Eleusininae</taxon>
        <taxon>Eleusine</taxon>
    </lineage>
</organism>
<feature type="coiled-coil region" evidence="7">
    <location>
        <begin position="155"/>
        <end position="182"/>
    </location>
</feature>
<reference evidence="10" key="2">
    <citation type="submission" date="2021-12" db="EMBL/GenBank/DDBJ databases">
        <title>Resequencing data analysis of finger millet.</title>
        <authorList>
            <person name="Hatakeyama M."/>
            <person name="Aluri S."/>
            <person name="Balachadran M.T."/>
            <person name="Sivarajan S.R."/>
            <person name="Poveda L."/>
            <person name="Shimizu-Inatsugi R."/>
            <person name="Schlapbach R."/>
            <person name="Sreeman S.M."/>
            <person name="Shimizu K.K."/>
        </authorList>
    </citation>
    <scope>NUCLEOTIDE SEQUENCE</scope>
</reference>
<accession>A0AAV5EVK3</accession>
<feature type="compositionally biased region" description="Basic residues" evidence="8">
    <location>
        <begin position="78"/>
        <end position="89"/>
    </location>
</feature>
<evidence type="ECO:0000256" key="5">
    <source>
        <dbReference type="ARBA" id="ARBA00023163"/>
    </source>
</evidence>
<feature type="region of interest" description="Disordered" evidence="8">
    <location>
        <begin position="50"/>
        <end position="98"/>
    </location>
</feature>
<keyword evidence="3" id="KW-0805">Transcription regulation</keyword>
<evidence type="ECO:0000256" key="1">
    <source>
        <dbReference type="ARBA" id="ARBA00004123"/>
    </source>
</evidence>
<keyword evidence="7" id="KW-0175">Coiled coil</keyword>
<gene>
    <name evidence="10" type="primary">gb14528</name>
    <name evidence="10" type="ORF">PR202_gb14528</name>
</gene>
<evidence type="ECO:0000256" key="8">
    <source>
        <dbReference type="SAM" id="MobiDB-lite"/>
    </source>
</evidence>
<dbReference type="GO" id="GO:0005634">
    <property type="term" value="C:nucleus"/>
    <property type="evidence" value="ECO:0007669"/>
    <property type="project" value="UniProtKB-SubCell"/>
</dbReference>